<reference evidence="2 3" key="1">
    <citation type="submission" date="2020-08" db="EMBL/GenBank/DDBJ databases">
        <title>novel species in genus Nocardioides.</title>
        <authorList>
            <person name="Zhang G."/>
        </authorList>
    </citation>
    <scope>NUCLEOTIDE SEQUENCE [LARGE SCALE GENOMIC DNA]</scope>
    <source>
        <strain evidence="2 3">SC8A-24</strain>
    </source>
</reference>
<name>A0ABR6U8L1_9ACTN</name>
<protein>
    <submittedName>
        <fullName evidence="2">GNAT family N-acetyltransferase</fullName>
    </submittedName>
</protein>
<dbReference type="RefSeq" id="WP_186345693.1">
    <property type="nucleotide sequence ID" value="NZ_BMMR01000001.1"/>
</dbReference>
<dbReference type="Proteomes" id="UP000604001">
    <property type="component" value="Unassembled WGS sequence"/>
</dbReference>
<dbReference type="CDD" id="cd04301">
    <property type="entry name" value="NAT_SF"/>
    <property type="match status" value="1"/>
</dbReference>
<organism evidence="2 3">
    <name type="scientific">Nocardioides deserti</name>
    <dbReference type="NCBI Taxonomy" id="1588644"/>
    <lineage>
        <taxon>Bacteria</taxon>
        <taxon>Bacillati</taxon>
        <taxon>Actinomycetota</taxon>
        <taxon>Actinomycetes</taxon>
        <taxon>Propionibacteriales</taxon>
        <taxon>Nocardioidaceae</taxon>
        <taxon>Nocardioides</taxon>
    </lineage>
</organism>
<dbReference type="PANTHER" id="PTHR43072">
    <property type="entry name" value="N-ACETYLTRANSFERASE"/>
    <property type="match status" value="1"/>
</dbReference>
<dbReference type="SUPFAM" id="SSF55729">
    <property type="entry name" value="Acyl-CoA N-acyltransferases (Nat)"/>
    <property type="match status" value="1"/>
</dbReference>
<comment type="caution">
    <text evidence="2">The sequence shown here is derived from an EMBL/GenBank/DDBJ whole genome shotgun (WGS) entry which is preliminary data.</text>
</comment>
<evidence type="ECO:0000313" key="2">
    <source>
        <dbReference type="EMBL" id="MBC2960443.1"/>
    </source>
</evidence>
<dbReference type="EMBL" id="JACMYC010000004">
    <property type="protein sequence ID" value="MBC2960443.1"/>
    <property type="molecule type" value="Genomic_DNA"/>
</dbReference>
<dbReference type="Gene3D" id="3.40.630.30">
    <property type="match status" value="1"/>
</dbReference>
<evidence type="ECO:0000313" key="3">
    <source>
        <dbReference type="Proteomes" id="UP000604001"/>
    </source>
</evidence>
<proteinExistence type="predicted"/>
<keyword evidence="3" id="KW-1185">Reference proteome</keyword>
<sequence length="319" mass="33483">MGEQVGRHLLGPHVVGQRVVVRRVVRGEVGPTGGPAFTDLLGTCLAWTAGPGGTCVLQPDPRAGEPPPEPVRIALADIVSGKPVPPRPSHRLRVEPREAQLRALALWPDLVTEEVGPEPGGWLLRHSPTSPNRRANSVLAAGPPGPVGLDAALERVVGFYRATTGRPVAAVLTDSAEEAALRERGWVAESGDADTVFSVAGVAAARRALRSAGGAGGAAVGPEVELAELAPGVVRASLPGATGVAAYDRDWVGFRSVEVDPDRRRQGLGLRVMSALLGWGAELGATTAYLQVLGDNVPALALYERLGFVEHHRYRYLAR</sequence>
<dbReference type="InterPro" id="IPR056935">
    <property type="entry name" value="Rv0428c-like_C"/>
</dbReference>
<dbReference type="InterPro" id="IPR000182">
    <property type="entry name" value="GNAT_dom"/>
</dbReference>
<feature type="domain" description="N-acetyltransferase" evidence="1">
    <location>
        <begin position="163"/>
        <end position="319"/>
    </location>
</feature>
<dbReference type="PROSITE" id="PS51186">
    <property type="entry name" value="GNAT"/>
    <property type="match status" value="1"/>
</dbReference>
<dbReference type="InterPro" id="IPR016181">
    <property type="entry name" value="Acyl_CoA_acyltransferase"/>
</dbReference>
<accession>A0ABR6U8L1</accession>
<dbReference type="Pfam" id="PF24553">
    <property type="entry name" value="Rv0428c_C"/>
    <property type="match status" value="1"/>
</dbReference>
<evidence type="ECO:0000259" key="1">
    <source>
        <dbReference type="PROSITE" id="PS51186"/>
    </source>
</evidence>
<gene>
    <name evidence="2" type="ORF">H7344_09065</name>
</gene>